<feature type="region of interest" description="Disordered" evidence="15">
    <location>
        <begin position="364"/>
        <end position="400"/>
    </location>
</feature>
<dbReference type="InterPro" id="IPR036465">
    <property type="entry name" value="vWFA_dom_sf"/>
</dbReference>
<keyword evidence="8 14" id="KW-0862">Zinc</keyword>
<protein>
    <recommendedName>
        <fullName evidence="4 14">General transcription and DNA repair factor IIH subunit TFB4</fullName>
        <shortName evidence="14">TFIIH subunit TFB4</shortName>
    </recommendedName>
    <alternativeName>
        <fullName evidence="13 14">RNA polymerase II transcription factor B subunit 4</fullName>
    </alternativeName>
</protein>
<name>A0A6G1GGQ6_9PEZI</name>
<evidence type="ECO:0000256" key="2">
    <source>
        <dbReference type="ARBA" id="ARBA00004123"/>
    </source>
</evidence>
<dbReference type="PANTHER" id="PTHR12831:SF0">
    <property type="entry name" value="GENERAL TRANSCRIPTION FACTOR IIH SUBUNIT 3"/>
    <property type="match status" value="1"/>
</dbReference>
<keyword evidence="5 14" id="KW-0479">Metal-binding</keyword>
<keyword evidence="9 14" id="KW-0805">Transcription regulation</keyword>
<evidence type="ECO:0000256" key="3">
    <source>
        <dbReference type="ARBA" id="ARBA00005273"/>
    </source>
</evidence>
<keyword evidence="7 14" id="KW-0863">Zinc-finger</keyword>
<evidence type="ECO:0000313" key="16">
    <source>
        <dbReference type="EMBL" id="KAF1817194.1"/>
    </source>
</evidence>
<reference evidence="16 18" key="1">
    <citation type="submission" date="2020-01" db="EMBL/GenBank/DDBJ databases">
        <authorList>
            <consortium name="DOE Joint Genome Institute"/>
            <person name="Haridas S."/>
            <person name="Albert R."/>
            <person name="Binder M."/>
            <person name="Bloem J."/>
            <person name="Labutti K."/>
            <person name="Salamov A."/>
            <person name="Andreopoulos B."/>
            <person name="Baker S.E."/>
            <person name="Barry K."/>
            <person name="Bills G."/>
            <person name="Bluhm B.H."/>
            <person name="Cannon C."/>
            <person name="Castanera R."/>
            <person name="Culley D.E."/>
            <person name="Daum C."/>
            <person name="Ezra D."/>
            <person name="Gonzalez J.B."/>
            <person name="Henrissat B."/>
            <person name="Kuo A."/>
            <person name="Liang C."/>
            <person name="Lipzen A."/>
            <person name="Lutzoni F."/>
            <person name="Magnuson J."/>
            <person name="Mondo S."/>
            <person name="Nolan M."/>
            <person name="Ohm R."/>
            <person name="Pangilinan J."/>
            <person name="Park H.-J."/>
            <person name="Ramirez L."/>
            <person name="Alfaro M."/>
            <person name="Sun H."/>
            <person name="Tritt A."/>
            <person name="Yoshinaga Y."/>
            <person name="Zwiers L.-H."/>
            <person name="Turgeon B.G."/>
            <person name="Goodwin S.B."/>
            <person name="Spatafora J.W."/>
            <person name="Crous P.W."/>
            <person name="Grigoriev I.V."/>
        </authorList>
    </citation>
    <scope>NUCLEOTIDE SEQUENCE</scope>
    <source>
        <strain evidence="16 18">CBS 781.70</strain>
    </source>
</reference>
<evidence type="ECO:0000256" key="8">
    <source>
        <dbReference type="ARBA" id="ARBA00022833"/>
    </source>
</evidence>
<dbReference type="InterPro" id="IPR004600">
    <property type="entry name" value="TFIIH_Tfb4/GTF2H3"/>
</dbReference>
<dbReference type="RefSeq" id="XP_033538825.1">
    <property type="nucleotide sequence ID" value="XM_033673582.1"/>
</dbReference>
<dbReference type="GO" id="GO:0008270">
    <property type="term" value="F:zinc ion binding"/>
    <property type="evidence" value="ECO:0007669"/>
    <property type="project" value="UniProtKB-KW"/>
</dbReference>
<evidence type="ECO:0000256" key="9">
    <source>
        <dbReference type="ARBA" id="ARBA00023015"/>
    </source>
</evidence>
<evidence type="ECO:0000256" key="6">
    <source>
        <dbReference type="ARBA" id="ARBA00022763"/>
    </source>
</evidence>
<dbReference type="GeneID" id="54414152"/>
<keyword evidence="11 14" id="KW-0234">DNA repair</keyword>
<keyword evidence="10 14" id="KW-0804">Transcription</keyword>
<evidence type="ECO:0000256" key="14">
    <source>
        <dbReference type="RuleBase" id="RU368090"/>
    </source>
</evidence>
<dbReference type="GO" id="GO:0005675">
    <property type="term" value="C:transcription factor TFIIH holo complex"/>
    <property type="evidence" value="ECO:0007669"/>
    <property type="project" value="UniProtKB-UniRule"/>
</dbReference>
<dbReference type="PANTHER" id="PTHR12831">
    <property type="entry name" value="TRANSCRIPTION INITIATION FACTOR IIH TFIIH , POLYPEPTIDE 3-RELATED"/>
    <property type="match status" value="1"/>
</dbReference>
<feature type="region of interest" description="Disordered" evidence="15">
    <location>
        <begin position="84"/>
        <end position="117"/>
    </location>
</feature>
<accession>A0A6G1GGQ6</accession>
<dbReference type="GO" id="GO:0000439">
    <property type="term" value="C:transcription factor TFIIH core complex"/>
    <property type="evidence" value="ECO:0007669"/>
    <property type="project" value="UniProtKB-UniRule"/>
</dbReference>
<comment type="similarity">
    <text evidence="3 14">Belongs to the TFB4 family.</text>
</comment>
<evidence type="ECO:0000256" key="1">
    <source>
        <dbReference type="ARBA" id="ARBA00002817"/>
    </source>
</evidence>
<evidence type="ECO:0000256" key="5">
    <source>
        <dbReference type="ARBA" id="ARBA00022723"/>
    </source>
</evidence>
<dbReference type="GO" id="GO:0006289">
    <property type="term" value="P:nucleotide-excision repair"/>
    <property type="evidence" value="ECO:0007669"/>
    <property type="project" value="UniProtKB-UniRule"/>
</dbReference>
<evidence type="ECO:0000256" key="11">
    <source>
        <dbReference type="ARBA" id="ARBA00023204"/>
    </source>
</evidence>
<comment type="function">
    <text evidence="1 14">Component of the general transcription and DNA repair factor IIH (TFIIH) core complex, which is involved in general and transcription-coupled nucleotide excision repair (NER) of damaged DNA and, when complexed to TFIIK, in RNA transcription by RNA polymerase II. In NER, TFIIH acts by opening DNA around the lesion to allow the excision of the damaged oligonucleotide and its replacement by a new DNA fragment. In transcription, TFIIH has an essential role in transcription initiation. When the pre-initiation complex (PIC) has been established, TFIIH is required for promoter opening and promoter escape. Phosphorylation of the C-terminal tail (CTD) of the largest subunit of RNA polymerase II by the kinase module TFIIK controls the initiation of transcription.</text>
</comment>
<dbReference type="Pfam" id="PF03850">
    <property type="entry name" value="Tfb4"/>
    <property type="match status" value="1"/>
</dbReference>
<gene>
    <name evidence="16 18" type="ORF">P152DRAFT_10615</name>
</gene>
<evidence type="ECO:0000256" key="4">
    <source>
        <dbReference type="ARBA" id="ARBA00021280"/>
    </source>
</evidence>
<sequence>MNAIDGTTSSFHVRSTDAPPPSLLVIVLDTNPYAWSLLADTLPLQNVVANLLVFINAHLAINHANQVAVLASHTHCVQWLYPPPPPPLPTDSTGDVLMTEPDQPDPTPHPPTDDANKYRPFRLVEQQILSNLRSLLTSSPPSSHTTALIAGALTTAMTYISKATLLASPVAAPTHTHTTSSVLPTADAINAPADASTAHDPLSSRILIVSVSGDLAAQYIPVMNTIFAAQRNRVPIDVLKLAGDTVFLQQASDATGGVYIAPGLEVGAGKKEGEDAAVVRAQGILQYLMMGFLPDAAARKWLVLPGAEEVDFRAACFCHRKVVDIGWVCSVCLSIFCEPLPDATCLTCGTYLALPANHNVAPAVVPRKKKKKKRLPDGGTPRPGGSTPAGSTPGGGTPMR</sequence>
<keyword evidence="12 14" id="KW-0539">Nucleus</keyword>
<comment type="subunit">
    <text evidence="14">Component of the 7-subunit TFIIH core complex composed of XPB/SSL2, XPD/RAD3, SSL1, TFB1, TFB2, TFB4 and TFB5, which is active in NER. The core complex associates with the 3-subunit CTD-kinase module TFIIK composed of CCL1, KIN28 and TFB3 to form the 10-subunit holoenzyme (holo-TFIIH) active in transcription.</text>
</comment>
<evidence type="ECO:0000256" key="12">
    <source>
        <dbReference type="ARBA" id="ARBA00023242"/>
    </source>
</evidence>
<evidence type="ECO:0000313" key="17">
    <source>
        <dbReference type="Proteomes" id="UP000504638"/>
    </source>
</evidence>
<evidence type="ECO:0000256" key="10">
    <source>
        <dbReference type="ARBA" id="ARBA00023163"/>
    </source>
</evidence>
<keyword evidence="17" id="KW-1185">Reference proteome</keyword>
<dbReference type="EMBL" id="ML975149">
    <property type="protein sequence ID" value="KAF1817194.1"/>
    <property type="molecule type" value="Genomic_DNA"/>
</dbReference>
<dbReference type="GO" id="GO:0006355">
    <property type="term" value="P:regulation of DNA-templated transcription"/>
    <property type="evidence" value="ECO:0007669"/>
    <property type="project" value="InterPro"/>
</dbReference>
<dbReference type="AlphaFoldDB" id="A0A6G1GGQ6"/>
<evidence type="ECO:0000256" key="15">
    <source>
        <dbReference type="SAM" id="MobiDB-lite"/>
    </source>
</evidence>
<evidence type="ECO:0000313" key="18">
    <source>
        <dbReference type="RefSeq" id="XP_033538825.1"/>
    </source>
</evidence>
<dbReference type="Gene3D" id="3.40.50.410">
    <property type="entry name" value="von Willebrand factor, type A domain"/>
    <property type="match status" value="1"/>
</dbReference>
<reference evidence="18" key="3">
    <citation type="submission" date="2025-04" db="UniProtKB">
        <authorList>
            <consortium name="RefSeq"/>
        </authorList>
    </citation>
    <scope>IDENTIFICATION</scope>
    <source>
        <strain evidence="18">CBS 781.70</strain>
    </source>
</reference>
<comment type="subcellular location">
    <subcellularLocation>
        <location evidence="2 14">Nucleus</location>
    </subcellularLocation>
</comment>
<keyword evidence="6 14" id="KW-0227">DNA damage</keyword>
<organism evidence="16">
    <name type="scientific">Eremomyces bilateralis CBS 781.70</name>
    <dbReference type="NCBI Taxonomy" id="1392243"/>
    <lineage>
        <taxon>Eukaryota</taxon>
        <taxon>Fungi</taxon>
        <taxon>Dikarya</taxon>
        <taxon>Ascomycota</taxon>
        <taxon>Pezizomycotina</taxon>
        <taxon>Dothideomycetes</taxon>
        <taxon>Dothideomycetes incertae sedis</taxon>
        <taxon>Eremomycetales</taxon>
        <taxon>Eremomycetaceae</taxon>
        <taxon>Eremomyces</taxon>
    </lineage>
</organism>
<evidence type="ECO:0000256" key="13">
    <source>
        <dbReference type="ARBA" id="ARBA00033341"/>
    </source>
</evidence>
<evidence type="ECO:0000256" key="7">
    <source>
        <dbReference type="ARBA" id="ARBA00022771"/>
    </source>
</evidence>
<proteinExistence type="inferred from homology"/>
<dbReference type="Proteomes" id="UP000504638">
    <property type="component" value="Unplaced"/>
</dbReference>
<feature type="compositionally biased region" description="Low complexity" evidence="15">
    <location>
        <begin position="377"/>
        <end position="391"/>
    </location>
</feature>
<reference evidence="18" key="2">
    <citation type="submission" date="2020-04" db="EMBL/GenBank/DDBJ databases">
        <authorList>
            <consortium name="NCBI Genome Project"/>
        </authorList>
    </citation>
    <scope>NUCLEOTIDE SEQUENCE</scope>
    <source>
        <strain evidence="18">CBS 781.70</strain>
    </source>
</reference>
<dbReference type="OrthoDB" id="17307at2759"/>